<dbReference type="InterPro" id="IPR016187">
    <property type="entry name" value="CTDL_fold"/>
</dbReference>
<dbReference type="PANTHER" id="PTHR23150:SF19">
    <property type="entry name" value="FORMYLGLYCINE-GENERATING ENZYME"/>
    <property type="match status" value="1"/>
</dbReference>
<dbReference type="RefSeq" id="WP_379560520.1">
    <property type="nucleotide sequence ID" value="NZ_JBHUMX010000006.1"/>
</dbReference>
<dbReference type="InterPro" id="IPR051043">
    <property type="entry name" value="Sulfatase_Mod_Factor_Kinase"/>
</dbReference>
<dbReference type="Gene3D" id="3.90.1580.10">
    <property type="entry name" value="paralog of FGE (formylglycine-generating enzyme)"/>
    <property type="match status" value="1"/>
</dbReference>
<keyword evidence="3" id="KW-1185">Reference proteome</keyword>
<protein>
    <submittedName>
        <fullName evidence="2">Formylglycine-generating enzyme family protein</fullName>
    </submittedName>
</protein>
<sequence length="300" mass="33685">MESDQVWVHADGIEPSLEGMVLIKGGKFLMGTQEKAGFPEDGEGPVRNIKVNSFYMDAHTVTNASFARFIEETGYQTEAEQFGWSFVFYKLVSEETARKIKQKVAHTPWWLVVEGATWDHPEGPDSDLENRMDHPVIHVSWKDATEYCKWAGKRLPTEAEWEYAARGGLVQKTYPWGDELTPDGEHQCNIWQGNFPKDNTMEDGYLATAPAKSFPANGYGLYNMAGNVWEWCSDWFATNIHKRGGKDNPKGAETGTSKVTRGGSYLCHDSYCNRYRVAARTANTPDSSTGNLGFRCVVDV</sequence>
<organism evidence="2 3">
    <name type="scientific">Oceanobacillus kapialis</name>
    <dbReference type="NCBI Taxonomy" id="481353"/>
    <lineage>
        <taxon>Bacteria</taxon>
        <taxon>Bacillati</taxon>
        <taxon>Bacillota</taxon>
        <taxon>Bacilli</taxon>
        <taxon>Bacillales</taxon>
        <taxon>Bacillaceae</taxon>
        <taxon>Oceanobacillus</taxon>
    </lineage>
</organism>
<dbReference type="Proteomes" id="UP001597451">
    <property type="component" value="Unassembled WGS sequence"/>
</dbReference>
<dbReference type="Pfam" id="PF03781">
    <property type="entry name" value="FGE-sulfatase"/>
    <property type="match status" value="1"/>
</dbReference>
<accession>A0ABW5PWN2</accession>
<dbReference type="PANTHER" id="PTHR23150">
    <property type="entry name" value="SULFATASE MODIFYING FACTOR 1, 2"/>
    <property type="match status" value="1"/>
</dbReference>
<dbReference type="SUPFAM" id="SSF56436">
    <property type="entry name" value="C-type lectin-like"/>
    <property type="match status" value="1"/>
</dbReference>
<reference evidence="3" key="1">
    <citation type="journal article" date="2019" name="Int. J. Syst. Evol. Microbiol.">
        <title>The Global Catalogue of Microorganisms (GCM) 10K type strain sequencing project: providing services to taxonomists for standard genome sequencing and annotation.</title>
        <authorList>
            <consortium name="The Broad Institute Genomics Platform"/>
            <consortium name="The Broad Institute Genome Sequencing Center for Infectious Disease"/>
            <person name="Wu L."/>
            <person name="Ma J."/>
        </authorList>
    </citation>
    <scope>NUCLEOTIDE SEQUENCE [LARGE SCALE GENOMIC DNA]</scope>
    <source>
        <strain evidence="3">TISTR 1858</strain>
    </source>
</reference>
<comment type="caution">
    <text evidence="2">The sequence shown here is derived from an EMBL/GenBank/DDBJ whole genome shotgun (WGS) entry which is preliminary data.</text>
</comment>
<feature type="domain" description="Sulfatase-modifying factor enzyme-like" evidence="1">
    <location>
        <begin position="17"/>
        <end position="297"/>
    </location>
</feature>
<proteinExistence type="predicted"/>
<gene>
    <name evidence="2" type="ORF">ACFSUN_02980</name>
</gene>
<evidence type="ECO:0000259" key="1">
    <source>
        <dbReference type="Pfam" id="PF03781"/>
    </source>
</evidence>
<evidence type="ECO:0000313" key="2">
    <source>
        <dbReference type="EMBL" id="MFD2627756.1"/>
    </source>
</evidence>
<name>A0ABW5PWN2_9BACI</name>
<dbReference type="InterPro" id="IPR042095">
    <property type="entry name" value="SUMF_sf"/>
</dbReference>
<dbReference type="InterPro" id="IPR005532">
    <property type="entry name" value="SUMF_dom"/>
</dbReference>
<evidence type="ECO:0000313" key="3">
    <source>
        <dbReference type="Proteomes" id="UP001597451"/>
    </source>
</evidence>
<dbReference type="EMBL" id="JBHUMX010000006">
    <property type="protein sequence ID" value="MFD2627756.1"/>
    <property type="molecule type" value="Genomic_DNA"/>
</dbReference>